<name>A0ABU3EHB1_9RHOB</name>
<dbReference type="PANTHER" id="PTHR10091">
    <property type="entry name" value="ALDOSE-1-EPIMERASE"/>
    <property type="match status" value="1"/>
</dbReference>
<dbReference type="PIRSF" id="PIRSF005096">
    <property type="entry name" value="GALM"/>
    <property type="match status" value="1"/>
</dbReference>
<dbReference type="PANTHER" id="PTHR10091:SF49">
    <property type="entry name" value="ALDOSE 1-EPIMERASE"/>
    <property type="match status" value="1"/>
</dbReference>
<evidence type="ECO:0000256" key="5">
    <source>
        <dbReference type="PIRNR" id="PIRNR005096"/>
    </source>
</evidence>
<sequence length="336" mass="35872">MTKDAFGKLPDGQEVSRITITGHGLTASVVTLGASLQDLRLDGVAHPLVLGFPTLPPYLDEGRYFGAIVGRCANRIARGEAEIDGRPLALDRNEAGRTTLHGGSDGTGVRNWTVADHGPDFVALSDYLPDGHMGFPGAMLVRVRYQILPGPALRIEIVATSSETTICNFAQHSYFNLDGKADISDHRLTIPAETYLPVDEALIPLGSPAPVAGTHLDFRQPVQLAERLGGPLIDHNLCIDTTRHHLPRPAAVLQAGDVRMTIDSTEPGLQVYAAAHMQGGAKGIGGAPYGRHAGIAMESQLWPDAVHHGDYPSTLLTSDQVYRQTTVLGFTRTGSS</sequence>
<organism evidence="6 7">
    <name type="scientific">Paracoccus broussonetiae</name>
    <dbReference type="NCBI Taxonomy" id="3075834"/>
    <lineage>
        <taxon>Bacteria</taxon>
        <taxon>Pseudomonadati</taxon>
        <taxon>Pseudomonadota</taxon>
        <taxon>Alphaproteobacteria</taxon>
        <taxon>Rhodobacterales</taxon>
        <taxon>Paracoccaceae</taxon>
        <taxon>Paracoccus</taxon>
    </lineage>
</organism>
<dbReference type="Pfam" id="PF01263">
    <property type="entry name" value="Aldose_epim"/>
    <property type="match status" value="1"/>
</dbReference>
<dbReference type="Gene3D" id="2.70.98.10">
    <property type="match status" value="1"/>
</dbReference>
<dbReference type="InterPro" id="IPR014718">
    <property type="entry name" value="GH-type_carb-bd"/>
</dbReference>
<keyword evidence="7" id="KW-1185">Reference proteome</keyword>
<dbReference type="InterPro" id="IPR047215">
    <property type="entry name" value="Galactose_mutarotase-like"/>
</dbReference>
<dbReference type="SUPFAM" id="SSF74650">
    <property type="entry name" value="Galactose mutarotase-like"/>
    <property type="match status" value="1"/>
</dbReference>
<dbReference type="Proteomes" id="UP001251085">
    <property type="component" value="Unassembled WGS sequence"/>
</dbReference>
<evidence type="ECO:0000313" key="6">
    <source>
        <dbReference type="EMBL" id="MDT1062825.1"/>
    </source>
</evidence>
<keyword evidence="4 5" id="KW-0119">Carbohydrate metabolism</keyword>
<evidence type="ECO:0000256" key="3">
    <source>
        <dbReference type="ARBA" id="ARBA00023235"/>
    </source>
</evidence>
<dbReference type="RefSeq" id="WP_311759919.1">
    <property type="nucleotide sequence ID" value="NZ_JAVRQI010000009.1"/>
</dbReference>
<dbReference type="InterPro" id="IPR011013">
    <property type="entry name" value="Gal_mutarotase_sf_dom"/>
</dbReference>
<keyword evidence="3 5" id="KW-0413">Isomerase</keyword>
<dbReference type="InterPro" id="IPR015443">
    <property type="entry name" value="Aldose_1-epimerase"/>
</dbReference>
<dbReference type="EC" id="5.1.3.3" evidence="5"/>
<dbReference type="EMBL" id="JAVRQI010000009">
    <property type="protein sequence ID" value="MDT1062825.1"/>
    <property type="molecule type" value="Genomic_DNA"/>
</dbReference>
<dbReference type="InterPro" id="IPR008183">
    <property type="entry name" value="Aldose_1/G6P_1-epimerase"/>
</dbReference>
<comment type="caution">
    <text evidence="6">The sequence shown here is derived from an EMBL/GenBank/DDBJ whole genome shotgun (WGS) entry which is preliminary data.</text>
</comment>
<dbReference type="CDD" id="cd09019">
    <property type="entry name" value="galactose_mutarotase_like"/>
    <property type="match status" value="1"/>
</dbReference>
<evidence type="ECO:0000256" key="2">
    <source>
        <dbReference type="ARBA" id="ARBA00006206"/>
    </source>
</evidence>
<protein>
    <recommendedName>
        <fullName evidence="5">Aldose 1-epimerase</fullName>
        <ecNumber evidence="5">5.1.3.3</ecNumber>
    </recommendedName>
</protein>
<accession>A0ABU3EHB1</accession>
<reference evidence="7" key="1">
    <citation type="submission" date="2023-07" db="EMBL/GenBank/DDBJ databases">
        <title>Characterization of two Paracoccaceae strains isolated from Phycosphere and proposal of Xinfangfangia lacusdiani sp. nov.</title>
        <authorList>
            <person name="Deng Y."/>
            <person name="Zhang Y.Q."/>
        </authorList>
    </citation>
    <scope>NUCLEOTIDE SEQUENCE [LARGE SCALE GENOMIC DNA]</scope>
    <source>
        <strain evidence="7">CPCC 101403</strain>
    </source>
</reference>
<comment type="catalytic activity">
    <reaction evidence="5">
        <text>alpha-D-glucose = beta-D-glucose</text>
        <dbReference type="Rhea" id="RHEA:10264"/>
        <dbReference type="ChEBI" id="CHEBI:15903"/>
        <dbReference type="ChEBI" id="CHEBI:17925"/>
        <dbReference type="EC" id="5.1.3.3"/>
    </reaction>
</comment>
<comment type="pathway">
    <text evidence="1 5">Carbohydrate metabolism; hexose metabolism.</text>
</comment>
<proteinExistence type="inferred from homology"/>
<dbReference type="GO" id="GO:0016853">
    <property type="term" value="F:isomerase activity"/>
    <property type="evidence" value="ECO:0007669"/>
    <property type="project" value="UniProtKB-KW"/>
</dbReference>
<gene>
    <name evidence="6" type="ORF">RM190_13180</name>
</gene>
<comment type="similarity">
    <text evidence="2 5">Belongs to the aldose epimerase family.</text>
</comment>
<evidence type="ECO:0000313" key="7">
    <source>
        <dbReference type="Proteomes" id="UP001251085"/>
    </source>
</evidence>
<evidence type="ECO:0000256" key="4">
    <source>
        <dbReference type="ARBA" id="ARBA00023277"/>
    </source>
</evidence>
<evidence type="ECO:0000256" key="1">
    <source>
        <dbReference type="ARBA" id="ARBA00005028"/>
    </source>
</evidence>